<evidence type="ECO:0000256" key="9">
    <source>
        <dbReference type="SAM" id="Phobius"/>
    </source>
</evidence>
<keyword evidence="5" id="KW-0256">Endoplasmic reticulum</keyword>
<evidence type="ECO:0000313" key="11">
    <source>
        <dbReference type="Proteomes" id="UP000184188"/>
    </source>
</evidence>
<dbReference type="Proteomes" id="UP000184188">
    <property type="component" value="Unassembled WGS sequence"/>
</dbReference>
<dbReference type="PANTHER" id="PTHR13202:SF0">
    <property type="entry name" value="SIGNAL PEPTIDASE COMPLEX SUBUNIT 1"/>
    <property type="match status" value="1"/>
</dbReference>
<evidence type="ECO:0000256" key="3">
    <source>
        <dbReference type="ARBA" id="ARBA00017059"/>
    </source>
</evidence>
<keyword evidence="11" id="KW-1185">Reference proteome</keyword>
<reference evidence="11" key="1">
    <citation type="journal article" date="2017" name="Genome Biol.">
        <title>Comparative genomics reveals high biological diversity and specific adaptations in the industrially and medically important fungal genus Aspergillus.</title>
        <authorList>
            <person name="de Vries R.P."/>
            <person name="Riley R."/>
            <person name="Wiebenga A."/>
            <person name="Aguilar-Osorio G."/>
            <person name="Amillis S."/>
            <person name="Uchima C.A."/>
            <person name="Anderluh G."/>
            <person name="Asadollahi M."/>
            <person name="Askin M."/>
            <person name="Barry K."/>
            <person name="Battaglia E."/>
            <person name="Bayram O."/>
            <person name="Benocci T."/>
            <person name="Braus-Stromeyer S.A."/>
            <person name="Caldana C."/>
            <person name="Canovas D."/>
            <person name="Cerqueira G.C."/>
            <person name="Chen F."/>
            <person name="Chen W."/>
            <person name="Choi C."/>
            <person name="Clum A."/>
            <person name="Dos Santos R.A."/>
            <person name="Damasio A.R."/>
            <person name="Diallinas G."/>
            <person name="Emri T."/>
            <person name="Fekete E."/>
            <person name="Flipphi M."/>
            <person name="Freyberg S."/>
            <person name="Gallo A."/>
            <person name="Gournas C."/>
            <person name="Habgood R."/>
            <person name="Hainaut M."/>
            <person name="Harispe M.L."/>
            <person name="Henrissat B."/>
            <person name="Hilden K.S."/>
            <person name="Hope R."/>
            <person name="Hossain A."/>
            <person name="Karabika E."/>
            <person name="Karaffa L."/>
            <person name="Karanyi Z."/>
            <person name="Krasevec N."/>
            <person name="Kuo A."/>
            <person name="Kusch H."/>
            <person name="LaButti K."/>
            <person name="Lagendijk E.L."/>
            <person name="Lapidus A."/>
            <person name="Levasseur A."/>
            <person name="Lindquist E."/>
            <person name="Lipzen A."/>
            <person name="Logrieco A.F."/>
            <person name="MacCabe A."/>
            <person name="Maekelae M.R."/>
            <person name="Malavazi I."/>
            <person name="Melin P."/>
            <person name="Meyer V."/>
            <person name="Mielnichuk N."/>
            <person name="Miskei M."/>
            <person name="Molnar A.P."/>
            <person name="Mule G."/>
            <person name="Ngan C.Y."/>
            <person name="Orejas M."/>
            <person name="Orosz E."/>
            <person name="Ouedraogo J.P."/>
            <person name="Overkamp K.M."/>
            <person name="Park H.-S."/>
            <person name="Perrone G."/>
            <person name="Piumi F."/>
            <person name="Punt P.J."/>
            <person name="Ram A.F."/>
            <person name="Ramon A."/>
            <person name="Rauscher S."/>
            <person name="Record E."/>
            <person name="Riano-Pachon D.M."/>
            <person name="Robert V."/>
            <person name="Roehrig J."/>
            <person name="Ruller R."/>
            <person name="Salamov A."/>
            <person name="Salih N.S."/>
            <person name="Samson R.A."/>
            <person name="Sandor E."/>
            <person name="Sanguinetti M."/>
            <person name="Schuetze T."/>
            <person name="Sepcic K."/>
            <person name="Shelest E."/>
            <person name="Sherlock G."/>
            <person name="Sophianopoulou V."/>
            <person name="Squina F.M."/>
            <person name="Sun H."/>
            <person name="Susca A."/>
            <person name="Todd R.B."/>
            <person name="Tsang A."/>
            <person name="Unkles S.E."/>
            <person name="van de Wiele N."/>
            <person name="van Rossen-Uffink D."/>
            <person name="Oliveira J.V."/>
            <person name="Vesth T.C."/>
            <person name="Visser J."/>
            <person name="Yu J.-H."/>
            <person name="Zhou M."/>
            <person name="Andersen M.R."/>
            <person name="Archer D.B."/>
            <person name="Baker S.E."/>
            <person name="Benoit I."/>
            <person name="Brakhage A.A."/>
            <person name="Braus G.H."/>
            <person name="Fischer R."/>
            <person name="Frisvad J.C."/>
            <person name="Goldman G.H."/>
            <person name="Houbraken J."/>
            <person name="Oakley B."/>
            <person name="Pocsi I."/>
            <person name="Scazzocchio C."/>
            <person name="Seiboth B."/>
            <person name="vanKuyk P.A."/>
            <person name="Wortman J."/>
            <person name="Dyer P.S."/>
            <person name="Grigoriev I.V."/>
        </authorList>
    </citation>
    <scope>NUCLEOTIDE SEQUENCE [LARGE SCALE GENOMIC DNA]</scope>
    <source>
        <strain evidence="11">CBS 506.65</strain>
    </source>
</reference>
<evidence type="ECO:0000313" key="10">
    <source>
        <dbReference type="EMBL" id="OJJ48793.1"/>
    </source>
</evidence>
<feature type="transmembrane region" description="Helical" evidence="9">
    <location>
        <begin position="51"/>
        <end position="74"/>
    </location>
</feature>
<dbReference type="OrthoDB" id="263893at2759"/>
<comment type="function">
    <text evidence="8">Component of the signal peptidase complex (SPC) which catalyzes the cleavage of N-terminal signal sequences from nascent proteins as they are translocated into the lumen of the endoplasmic reticulum. Dispensable for SPC enzymatic activity.</text>
</comment>
<dbReference type="GO" id="GO:0006465">
    <property type="term" value="P:signal peptide processing"/>
    <property type="evidence" value="ECO:0007669"/>
    <property type="project" value="InterPro"/>
</dbReference>
<dbReference type="GeneID" id="34615356"/>
<evidence type="ECO:0000256" key="8">
    <source>
        <dbReference type="ARBA" id="ARBA00045204"/>
    </source>
</evidence>
<dbReference type="Pfam" id="PF06645">
    <property type="entry name" value="SPC12"/>
    <property type="match status" value="1"/>
</dbReference>
<dbReference type="VEuPathDB" id="FungiDB:ASPZODRAFT_60082"/>
<sequence length="102" mass="11166">MDDLLAPVQDLLEGQIDFHGQRITVRLSTALLIIFSAIGFVVGYIQQDIHLTLWITLAGTLVTALAVVPPWPVYNSHPEKWFTQGTGKTNIAGIVVDGIKVK</sequence>
<keyword evidence="7 9" id="KW-0472">Membrane</keyword>
<dbReference type="EMBL" id="KV878338">
    <property type="protein sequence ID" value="OJJ48793.1"/>
    <property type="molecule type" value="Genomic_DNA"/>
</dbReference>
<dbReference type="AlphaFoldDB" id="A0A1L9SNW5"/>
<dbReference type="STRING" id="1073090.A0A1L9SNW5"/>
<evidence type="ECO:0000256" key="2">
    <source>
        <dbReference type="ARBA" id="ARBA00005245"/>
    </source>
</evidence>
<name>A0A1L9SNW5_9EURO</name>
<gene>
    <name evidence="10" type="ORF">ASPZODRAFT_60082</name>
</gene>
<dbReference type="RefSeq" id="XP_022583303.1">
    <property type="nucleotide sequence ID" value="XM_022728892.1"/>
</dbReference>
<protein>
    <recommendedName>
        <fullName evidence="3">Signal peptidase complex subunit 1</fullName>
    </recommendedName>
</protein>
<proteinExistence type="inferred from homology"/>
<dbReference type="PANTHER" id="PTHR13202">
    <property type="entry name" value="MICROSOMAL SIGNAL PEPTIDASE 12 KDA SUBUNIT"/>
    <property type="match status" value="1"/>
</dbReference>
<evidence type="ECO:0000256" key="5">
    <source>
        <dbReference type="ARBA" id="ARBA00022824"/>
    </source>
</evidence>
<keyword evidence="4 9" id="KW-0812">Transmembrane</keyword>
<comment type="subcellular location">
    <subcellularLocation>
        <location evidence="1">Endoplasmic reticulum membrane</location>
        <topology evidence="1">Multi-pass membrane protein</topology>
    </subcellularLocation>
</comment>
<dbReference type="GO" id="GO:0005787">
    <property type="term" value="C:signal peptidase complex"/>
    <property type="evidence" value="ECO:0007669"/>
    <property type="project" value="InterPro"/>
</dbReference>
<keyword evidence="6 9" id="KW-1133">Transmembrane helix</keyword>
<feature type="transmembrane region" description="Helical" evidence="9">
    <location>
        <begin position="25"/>
        <end position="45"/>
    </location>
</feature>
<organism evidence="10 11">
    <name type="scientific">Penicilliopsis zonata CBS 506.65</name>
    <dbReference type="NCBI Taxonomy" id="1073090"/>
    <lineage>
        <taxon>Eukaryota</taxon>
        <taxon>Fungi</taxon>
        <taxon>Dikarya</taxon>
        <taxon>Ascomycota</taxon>
        <taxon>Pezizomycotina</taxon>
        <taxon>Eurotiomycetes</taxon>
        <taxon>Eurotiomycetidae</taxon>
        <taxon>Eurotiales</taxon>
        <taxon>Aspergillaceae</taxon>
        <taxon>Penicilliopsis</taxon>
    </lineage>
</organism>
<evidence type="ECO:0000256" key="4">
    <source>
        <dbReference type="ARBA" id="ARBA00022692"/>
    </source>
</evidence>
<dbReference type="GO" id="GO:0045047">
    <property type="term" value="P:protein targeting to ER"/>
    <property type="evidence" value="ECO:0007669"/>
    <property type="project" value="TreeGrafter"/>
</dbReference>
<dbReference type="InterPro" id="IPR009542">
    <property type="entry name" value="Spc1/SPCS1"/>
</dbReference>
<comment type="similarity">
    <text evidence="2">Belongs to the SPCS1 family.</text>
</comment>
<evidence type="ECO:0000256" key="1">
    <source>
        <dbReference type="ARBA" id="ARBA00004477"/>
    </source>
</evidence>
<evidence type="ECO:0000256" key="6">
    <source>
        <dbReference type="ARBA" id="ARBA00022989"/>
    </source>
</evidence>
<evidence type="ECO:0000256" key="7">
    <source>
        <dbReference type="ARBA" id="ARBA00023136"/>
    </source>
</evidence>
<accession>A0A1L9SNW5</accession>